<dbReference type="AlphaFoldDB" id="A0A7W3LX94"/>
<dbReference type="InterPro" id="IPR050204">
    <property type="entry name" value="AraC_XylS_family_regulators"/>
</dbReference>
<dbReference type="SUPFAM" id="SSF51215">
    <property type="entry name" value="Regulatory protein AraC"/>
    <property type="match status" value="1"/>
</dbReference>
<dbReference type="GO" id="GO:0043565">
    <property type="term" value="F:sequence-specific DNA binding"/>
    <property type="evidence" value="ECO:0007669"/>
    <property type="project" value="InterPro"/>
</dbReference>
<reference evidence="5 6" key="1">
    <citation type="submission" date="2020-08" db="EMBL/GenBank/DDBJ databases">
        <title>Genomic Encyclopedia of Type Strains, Phase IV (KMG-IV): sequencing the most valuable type-strain genomes for metagenomic binning, comparative biology and taxonomic classification.</title>
        <authorList>
            <person name="Goeker M."/>
        </authorList>
    </citation>
    <scope>NUCLEOTIDE SEQUENCE [LARGE SCALE GENOMIC DNA]</scope>
    <source>
        <strain evidence="5 6">DSM 44197</strain>
    </source>
</reference>
<proteinExistence type="predicted"/>
<name>A0A7W3LX94_ACTNM</name>
<dbReference type="PANTHER" id="PTHR46796">
    <property type="entry name" value="HTH-TYPE TRANSCRIPTIONAL ACTIVATOR RHAS-RELATED"/>
    <property type="match status" value="1"/>
</dbReference>
<dbReference type="InterPro" id="IPR018060">
    <property type="entry name" value="HTH_AraC"/>
</dbReference>
<comment type="caution">
    <text evidence="5">The sequence shown here is derived from an EMBL/GenBank/DDBJ whole genome shotgun (WGS) entry which is preliminary data.</text>
</comment>
<dbReference type="SUPFAM" id="SSF46689">
    <property type="entry name" value="Homeodomain-like"/>
    <property type="match status" value="1"/>
</dbReference>
<dbReference type="GO" id="GO:0003700">
    <property type="term" value="F:DNA-binding transcription factor activity"/>
    <property type="evidence" value="ECO:0007669"/>
    <property type="project" value="InterPro"/>
</dbReference>
<dbReference type="SMART" id="SM00342">
    <property type="entry name" value="HTH_ARAC"/>
    <property type="match status" value="1"/>
</dbReference>
<dbReference type="InterPro" id="IPR035418">
    <property type="entry name" value="AraC-bd_2"/>
</dbReference>
<keyword evidence="1" id="KW-0805">Transcription regulation</keyword>
<dbReference type="PRINTS" id="PR00032">
    <property type="entry name" value="HTHARAC"/>
</dbReference>
<dbReference type="PANTHER" id="PTHR46796:SF6">
    <property type="entry name" value="ARAC SUBFAMILY"/>
    <property type="match status" value="1"/>
</dbReference>
<organism evidence="5 6">
    <name type="scientific">Actinomadura namibiensis</name>
    <dbReference type="NCBI Taxonomy" id="182080"/>
    <lineage>
        <taxon>Bacteria</taxon>
        <taxon>Bacillati</taxon>
        <taxon>Actinomycetota</taxon>
        <taxon>Actinomycetes</taxon>
        <taxon>Streptosporangiales</taxon>
        <taxon>Thermomonosporaceae</taxon>
        <taxon>Actinomadura</taxon>
    </lineage>
</organism>
<sequence>MATLVTTVHHPLDDQADHWRRTVSAAFGPLRLDPPDRPGFAALLAARELGPVLTGDVRAPAHRVRRSARQVDRDTRECYKLGLVLRGSCLLRQNGREALAGPGDLVLYDLTRPVEIDFRAHHIFTALVPHGAVALPPHRVWEMAGTLLTDQTRSGRLVASLLSALAADGDAADGPHAHHLGEAIAELLTGALCERLGRAAPPPPVEAALLRDIQEWIERRLADPALSPETIARAHHLSVRQLYRIFQVRGDTVARYVRTRRLERCRRELRDPRAADRRIGAIAARWGFADASSFSRAFRAAYGVSPSAYRDLLR</sequence>
<feature type="domain" description="HTH araC/xylS-type" evidence="4">
    <location>
        <begin position="211"/>
        <end position="312"/>
    </location>
</feature>
<evidence type="ECO:0000256" key="3">
    <source>
        <dbReference type="ARBA" id="ARBA00023163"/>
    </source>
</evidence>
<dbReference type="Proteomes" id="UP000572680">
    <property type="component" value="Unassembled WGS sequence"/>
</dbReference>
<keyword evidence="3" id="KW-0804">Transcription</keyword>
<keyword evidence="2 5" id="KW-0238">DNA-binding</keyword>
<dbReference type="Pfam" id="PF12833">
    <property type="entry name" value="HTH_18"/>
    <property type="match status" value="1"/>
</dbReference>
<evidence type="ECO:0000256" key="2">
    <source>
        <dbReference type="ARBA" id="ARBA00023125"/>
    </source>
</evidence>
<dbReference type="Pfam" id="PF14525">
    <property type="entry name" value="AraC_binding_2"/>
    <property type="match status" value="1"/>
</dbReference>
<dbReference type="InterPro" id="IPR037923">
    <property type="entry name" value="HTH-like"/>
</dbReference>
<dbReference type="InterPro" id="IPR009057">
    <property type="entry name" value="Homeodomain-like_sf"/>
</dbReference>
<dbReference type="EMBL" id="JACJIA010000013">
    <property type="protein sequence ID" value="MBA8955890.1"/>
    <property type="molecule type" value="Genomic_DNA"/>
</dbReference>
<protein>
    <submittedName>
        <fullName evidence="5">AraC-like DNA-binding protein</fullName>
    </submittedName>
</protein>
<accession>A0A7W3LX94</accession>
<evidence type="ECO:0000313" key="6">
    <source>
        <dbReference type="Proteomes" id="UP000572680"/>
    </source>
</evidence>
<dbReference type="RefSeq" id="WP_182847834.1">
    <property type="nucleotide sequence ID" value="NZ_BAAALP010000026.1"/>
</dbReference>
<dbReference type="PROSITE" id="PS01124">
    <property type="entry name" value="HTH_ARAC_FAMILY_2"/>
    <property type="match status" value="1"/>
</dbReference>
<evidence type="ECO:0000259" key="4">
    <source>
        <dbReference type="PROSITE" id="PS01124"/>
    </source>
</evidence>
<evidence type="ECO:0000256" key="1">
    <source>
        <dbReference type="ARBA" id="ARBA00023015"/>
    </source>
</evidence>
<dbReference type="Gene3D" id="1.10.10.60">
    <property type="entry name" value="Homeodomain-like"/>
    <property type="match status" value="1"/>
</dbReference>
<gene>
    <name evidence="5" type="ORF">HNR61_007572</name>
</gene>
<dbReference type="InterPro" id="IPR020449">
    <property type="entry name" value="Tscrpt_reg_AraC-type_HTH"/>
</dbReference>
<keyword evidence="6" id="KW-1185">Reference proteome</keyword>
<evidence type="ECO:0000313" key="5">
    <source>
        <dbReference type="EMBL" id="MBA8955890.1"/>
    </source>
</evidence>